<name>A0A0P8Z6Q0_PSEFL</name>
<protein>
    <submittedName>
        <fullName evidence="1">Uncharacterized protein</fullName>
    </submittedName>
</protein>
<accession>A0A0P8Z6Q0</accession>
<proteinExistence type="predicted"/>
<reference evidence="1 2" key="1">
    <citation type="submission" date="2015-09" db="EMBL/GenBank/DDBJ databases">
        <authorList>
            <person name="Jackson K.R."/>
            <person name="Lunt B.L."/>
            <person name="Fisher J.N.B."/>
            <person name="Gardner A.V."/>
            <person name="Bailey M.E."/>
            <person name="Deus L.M."/>
            <person name="Earl A.S."/>
            <person name="Gibby P.D."/>
            <person name="Hartmann K.A."/>
            <person name="Liu J.E."/>
            <person name="Manci A.M."/>
            <person name="Nielsen D.A."/>
            <person name="Solomon M.B."/>
            <person name="Breakwell D.P."/>
            <person name="Burnett S.H."/>
            <person name="Grose J.H."/>
        </authorList>
    </citation>
    <scope>NUCLEOTIDE SEQUENCE [LARGE SCALE GENOMIC DNA]</scope>
    <source>
        <strain evidence="1 2">S613</strain>
    </source>
</reference>
<evidence type="ECO:0000313" key="2">
    <source>
        <dbReference type="Proteomes" id="UP000050349"/>
    </source>
</evidence>
<organism evidence="1 2">
    <name type="scientific">Pseudomonas fluorescens</name>
    <dbReference type="NCBI Taxonomy" id="294"/>
    <lineage>
        <taxon>Bacteria</taxon>
        <taxon>Pseudomonadati</taxon>
        <taxon>Pseudomonadota</taxon>
        <taxon>Gammaproteobacteria</taxon>
        <taxon>Pseudomonadales</taxon>
        <taxon>Pseudomonadaceae</taxon>
        <taxon>Pseudomonas</taxon>
    </lineage>
</organism>
<dbReference type="AlphaFoldDB" id="A0A0P8Z6Q0"/>
<dbReference type="Proteomes" id="UP000050349">
    <property type="component" value="Unassembled WGS sequence"/>
</dbReference>
<gene>
    <name evidence="1" type="ORF">AN403_5252</name>
</gene>
<comment type="caution">
    <text evidence="1">The sequence shown here is derived from an EMBL/GenBank/DDBJ whole genome shotgun (WGS) entry which is preliminary data.</text>
</comment>
<sequence length="73" mass="8592">MRVAVLETLNQTIEHFFSRRCPGNPTDHEIGDGQPHFNFTLVEWDPLYIVIKLDARTTPQRFFCHISLPVRRI</sequence>
<dbReference type="EMBL" id="LJXB01000061">
    <property type="protein sequence ID" value="KPU61080.1"/>
    <property type="molecule type" value="Genomic_DNA"/>
</dbReference>
<evidence type="ECO:0000313" key="1">
    <source>
        <dbReference type="EMBL" id="KPU61080.1"/>
    </source>
</evidence>